<dbReference type="PANTHER" id="PTHR34069:SF2">
    <property type="entry name" value="BETA-KETOACYL-[ACYL-CARRIER-PROTEIN] SYNTHASE III"/>
    <property type="match status" value="1"/>
</dbReference>
<dbReference type="EMBL" id="CP014699">
    <property type="protein sequence ID" value="AND78816.1"/>
    <property type="molecule type" value="Genomic_DNA"/>
</dbReference>
<dbReference type="GO" id="GO:0006633">
    <property type="term" value="P:fatty acid biosynthetic process"/>
    <property type="evidence" value="ECO:0007669"/>
    <property type="project" value="InterPro"/>
</dbReference>
<sequence>MRKVFLQGYGTALPKQTVHFGKQTRYRISPDENQLDLAVQAARNALTNAKMTVEDIDCIVSASAVGIQPIPCTAALIHEQLAKGTDIPALDINTTCTSFITALDLISYPLVAGRYHNILIVSSEVGSLALNPKQKESFELFSDGAAAMIFGQRQDSQSGIIDSIQKTWSEGAHATEIRAGLSAVHPKTYSEVTKEEFMFDMKGKQILSLSVKKLPQLFHHFLTKNGMTAADLDFVIPHQASRAMPLVMEKLGIKPQQFIDLISEYGNMVSASVPFAFCQALRKKRIQKGDKVLLMGTAAGLTTNMLLLQL</sequence>
<dbReference type="GO" id="GO:0044550">
    <property type="term" value="P:secondary metabolite biosynthetic process"/>
    <property type="evidence" value="ECO:0007669"/>
    <property type="project" value="TreeGrafter"/>
</dbReference>
<dbReference type="InterPro" id="IPR016039">
    <property type="entry name" value="Thiolase-like"/>
</dbReference>
<dbReference type="InterPro" id="IPR013747">
    <property type="entry name" value="ACP_syn_III_C"/>
</dbReference>
<organism evidence="5 6">
    <name type="scientific">Streptococcus pantholopis</name>
    <dbReference type="NCBI Taxonomy" id="1811193"/>
    <lineage>
        <taxon>Bacteria</taxon>
        <taxon>Bacillati</taxon>
        <taxon>Bacillota</taxon>
        <taxon>Bacilli</taxon>
        <taxon>Lactobacillales</taxon>
        <taxon>Streptococcaceae</taxon>
        <taxon>Streptococcus</taxon>
    </lineage>
</organism>
<evidence type="ECO:0000259" key="3">
    <source>
        <dbReference type="Pfam" id="PF08541"/>
    </source>
</evidence>
<dbReference type="OrthoDB" id="9815506at2"/>
<reference evidence="6" key="2">
    <citation type="submission" date="2016-03" db="EMBL/GenBank/DDBJ databases">
        <title>Streptococcus antelopensis sp. nov., isolated from the feces of the Tibetan antelope (Pantholops hodgsonii) in Hoh Xil National Nature Reserve, Qinghai, China.</title>
        <authorList>
            <person name="Bai X."/>
        </authorList>
    </citation>
    <scope>NUCLEOTIDE SEQUENCE [LARGE SCALE GENOMIC DNA]</scope>
    <source>
        <strain evidence="6">TA 26</strain>
    </source>
</reference>
<dbReference type="InterPro" id="IPR013751">
    <property type="entry name" value="ACP_syn_III_N"/>
</dbReference>
<feature type="domain" description="Beta-ketoacyl-[acyl-carrier-protein] synthase III C-terminal" evidence="3">
    <location>
        <begin position="222"/>
        <end position="309"/>
    </location>
</feature>
<accession>A0A172Q5U6</accession>
<dbReference type="AlphaFoldDB" id="A0A172Q5U6"/>
<evidence type="ECO:0000259" key="4">
    <source>
        <dbReference type="Pfam" id="PF08545"/>
    </source>
</evidence>
<dbReference type="STRING" id="1811193.A0O21_01615"/>
<dbReference type="Gene3D" id="3.40.47.10">
    <property type="match status" value="1"/>
</dbReference>
<name>A0A172Q5U6_9STRE</name>
<proteinExistence type="predicted"/>
<keyword evidence="2" id="KW-0012">Acyltransferase</keyword>
<evidence type="ECO:0000256" key="2">
    <source>
        <dbReference type="ARBA" id="ARBA00023315"/>
    </source>
</evidence>
<dbReference type="CDD" id="cd00830">
    <property type="entry name" value="KAS_III"/>
    <property type="match status" value="1"/>
</dbReference>
<keyword evidence="1" id="KW-0808">Transferase</keyword>
<dbReference type="Proteomes" id="UP000077317">
    <property type="component" value="Chromosome"/>
</dbReference>
<evidence type="ECO:0000313" key="6">
    <source>
        <dbReference type="Proteomes" id="UP000077317"/>
    </source>
</evidence>
<dbReference type="Pfam" id="PF08545">
    <property type="entry name" value="ACP_syn_III"/>
    <property type="match status" value="1"/>
</dbReference>
<dbReference type="PANTHER" id="PTHR34069">
    <property type="entry name" value="3-OXOACYL-[ACYL-CARRIER-PROTEIN] SYNTHASE 3"/>
    <property type="match status" value="1"/>
</dbReference>
<dbReference type="GO" id="GO:0004315">
    <property type="term" value="F:3-oxoacyl-[acyl-carrier-protein] synthase activity"/>
    <property type="evidence" value="ECO:0007669"/>
    <property type="project" value="InterPro"/>
</dbReference>
<dbReference type="SUPFAM" id="SSF53901">
    <property type="entry name" value="Thiolase-like"/>
    <property type="match status" value="1"/>
</dbReference>
<keyword evidence="6" id="KW-1185">Reference proteome</keyword>
<dbReference type="RefSeq" id="WP_067060392.1">
    <property type="nucleotide sequence ID" value="NZ_CP014699.1"/>
</dbReference>
<gene>
    <name evidence="5" type="ORF">A0O21_01615</name>
</gene>
<dbReference type="KEGG" id="spat:A0O21_01615"/>
<evidence type="ECO:0000256" key="1">
    <source>
        <dbReference type="ARBA" id="ARBA00022679"/>
    </source>
</evidence>
<reference evidence="5 6" key="1">
    <citation type="journal article" date="2016" name="Int. J. Syst. Evol. Microbiol.">
        <title>Streptococcuspantholopis sp. nov., isolated from faeces of the Tibetan antelope (Pantholops hodgsonii).</title>
        <authorList>
            <person name="Bai X."/>
            <person name="Xiong Y."/>
            <person name="Lu S."/>
            <person name="Jin D."/>
            <person name="Lai X."/>
            <person name="Yang J."/>
            <person name="Niu L."/>
            <person name="Hu S."/>
            <person name="Meng X."/>
            <person name="Pu J."/>
            <person name="Ye C."/>
            <person name="Xu J."/>
        </authorList>
    </citation>
    <scope>NUCLEOTIDE SEQUENCE [LARGE SCALE GENOMIC DNA]</scope>
    <source>
        <strain evidence="5 6">TA 26</strain>
    </source>
</reference>
<dbReference type="Pfam" id="PF08541">
    <property type="entry name" value="ACP_syn_III_C"/>
    <property type="match status" value="1"/>
</dbReference>
<protein>
    <submittedName>
        <fullName evidence="5">3-oxoacyl-ACP synthase</fullName>
    </submittedName>
</protein>
<evidence type="ECO:0000313" key="5">
    <source>
        <dbReference type="EMBL" id="AND78816.1"/>
    </source>
</evidence>
<feature type="domain" description="Beta-ketoacyl-[acyl-carrier-protein] synthase III N-terminal" evidence="4">
    <location>
        <begin position="90"/>
        <end position="164"/>
    </location>
</feature>